<dbReference type="Proteomes" id="UP001054945">
    <property type="component" value="Unassembled WGS sequence"/>
</dbReference>
<protein>
    <submittedName>
        <fullName evidence="1">Uncharacterized protein</fullName>
    </submittedName>
</protein>
<gene>
    <name evidence="1" type="ORF">CEXT_48691</name>
</gene>
<evidence type="ECO:0000313" key="1">
    <source>
        <dbReference type="EMBL" id="GIX86510.1"/>
    </source>
</evidence>
<dbReference type="EMBL" id="BPLR01021147">
    <property type="protein sequence ID" value="GIX86510.1"/>
    <property type="molecule type" value="Genomic_DNA"/>
</dbReference>
<organism evidence="1 2">
    <name type="scientific">Caerostris extrusa</name>
    <name type="common">Bark spider</name>
    <name type="synonym">Caerostris bankana</name>
    <dbReference type="NCBI Taxonomy" id="172846"/>
    <lineage>
        <taxon>Eukaryota</taxon>
        <taxon>Metazoa</taxon>
        <taxon>Ecdysozoa</taxon>
        <taxon>Arthropoda</taxon>
        <taxon>Chelicerata</taxon>
        <taxon>Arachnida</taxon>
        <taxon>Araneae</taxon>
        <taxon>Araneomorphae</taxon>
        <taxon>Entelegynae</taxon>
        <taxon>Araneoidea</taxon>
        <taxon>Araneidae</taxon>
        <taxon>Caerostris</taxon>
    </lineage>
</organism>
<dbReference type="AlphaFoldDB" id="A0AAV4NRW1"/>
<keyword evidence="2" id="KW-1185">Reference proteome</keyword>
<evidence type="ECO:0000313" key="2">
    <source>
        <dbReference type="Proteomes" id="UP001054945"/>
    </source>
</evidence>
<proteinExistence type="predicted"/>
<accession>A0AAV4NRW1</accession>
<name>A0AAV4NRW1_CAEEX</name>
<sequence length="92" mass="10994">MKVCGSNRMDRGDQFLFQATRIDFYLWQTFAANLKSYLGVHSARFLRFSAIFHWHGRTLKIDTKNHIKGDFPVYTEKCIISIRYKRTGFRLR</sequence>
<reference evidence="1 2" key="1">
    <citation type="submission" date="2021-06" db="EMBL/GenBank/DDBJ databases">
        <title>Caerostris extrusa draft genome.</title>
        <authorList>
            <person name="Kono N."/>
            <person name="Arakawa K."/>
        </authorList>
    </citation>
    <scope>NUCLEOTIDE SEQUENCE [LARGE SCALE GENOMIC DNA]</scope>
</reference>
<comment type="caution">
    <text evidence="1">The sequence shown here is derived from an EMBL/GenBank/DDBJ whole genome shotgun (WGS) entry which is preliminary data.</text>
</comment>